<accession>A0A0E9UAI3</accession>
<dbReference type="EMBL" id="GBXM01045850">
    <property type="protein sequence ID" value="JAH62727.1"/>
    <property type="molecule type" value="Transcribed_RNA"/>
</dbReference>
<reference evidence="1" key="1">
    <citation type="submission" date="2014-11" db="EMBL/GenBank/DDBJ databases">
        <authorList>
            <person name="Amaro Gonzalez C."/>
        </authorList>
    </citation>
    <scope>NUCLEOTIDE SEQUENCE</scope>
</reference>
<dbReference type="EMBL" id="GBXM01059187">
    <property type="protein sequence ID" value="JAH49390.1"/>
    <property type="molecule type" value="Transcribed_RNA"/>
</dbReference>
<dbReference type="AlphaFoldDB" id="A0A0E9UAI3"/>
<protein>
    <submittedName>
        <fullName evidence="1">Uncharacterized protein</fullName>
    </submittedName>
</protein>
<proteinExistence type="predicted"/>
<sequence length="20" mass="2166">MLFISAHLFSSTDVFVSHGA</sequence>
<name>A0A0E9UAI3_ANGAN</name>
<evidence type="ECO:0000313" key="1">
    <source>
        <dbReference type="EMBL" id="JAH62727.1"/>
    </source>
</evidence>
<organism evidence="1">
    <name type="scientific">Anguilla anguilla</name>
    <name type="common">European freshwater eel</name>
    <name type="synonym">Muraena anguilla</name>
    <dbReference type="NCBI Taxonomy" id="7936"/>
    <lineage>
        <taxon>Eukaryota</taxon>
        <taxon>Metazoa</taxon>
        <taxon>Chordata</taxon>
        <taxon>Craniata</taxon>
        <taxon>Vertebrata</taxon>
        <taxon>Euteleostomi</taxon>
        <taxon>Actinopterygii</taxon>
        <taxon>Neopterygii</taxon>
        <taxon>Teleostei</taxon>
        <taxon>Anguilliformes</taxon>
        <taxon>Anguillidae</taxon>
        <taxon>Anguilla</taxon>
    </lineage>
</organism>
<reference evidence="1" key="2">
    <citation type="journal article" date="2015" name="Fish Shellfish Immunol.">
        <title>Early steps in the European eel (Anguilla anguilla)-Vibrio vulnificus interaction in the gills: Role of the RtxA13 toxin.</title>
        <authorList>
            <person name="Callol A."/>
            <person name="Pajuelo D."/>
            <person name="Ebbesson L."/>
            <person name="Teles M."/>
            <person name="MacKenzie S."/>
            <person name="Amaro C."/>
        </authorList>
    </citation>
    <scope>NUCLEOTIDE SEQUENCE</scope>
</reference>